<sequence length="55" mass="6066">MCILRVYALLIVMMITTVLVDDNESYCSSFRDTNLRVADVDSGYNAGEMAIAMIG</sequence>
<name>A0A915Q6X4_9BILA</name>
<reference evidence="3" key="1">
    <citation type="submission" date="2022-11" db="UniProtKB">
        <authorList>
            <consortium name="WormBaseParasite"/>
        </authorList>
    </citation>
    <scope>IDENTIFICATION</scope>
</reference>
<accession>A0A915Q6X4</accession>
<keyword evidence="1" id="KW-0732">Signal</keyword>
<dbReference type="WBParaSite" id="sdigi.contig721.g9590.t1">
    <property type="protein sequence ID" value="sdigi.contig721.g9590.t1"/>
    <property type="gene ID" value="sdigi.contig721.g9590"/>
</dbReference>
<evidence type="ECO:0000313" key="3">
    <source>
        <dbReference type="WBParaSite" id="sdigi.contig721.g9590.t1"/>
    </source>
</evidence>
<evidence type="ECO:0000313" key="2">
    <source>
        <dbReference type="Proteomes" id="UP000887581"/>
    </source>
</evidence>
<proteinExistence type="predicted"/>
<keyword evidence="2" id="KW-1185">Reference proteome</keyword>
<protein>
    <submittedName>
        <fullName evidence="3">Uncharacterized protein</fullName>
    </submittedName>
</protein>
<dbReference type="Proteomes" id="UP000887581">
    <property type="component" value="Unplaced"/>
</dbReference>
<feature type="signal peptide" evidence="1">
    <location>
        <begin position="1"/>
        <end position="20"/>
    </location>
</feature>
<evidence type="ECO:0000256" key="1">
    <source>
        <dbReference type="SAM" id="SignalP"/>
    </source>
</evidence>
<organism evidence="2 3">
    <name type="scientific">Setaria digitata</name>
    <dbReference type="NCBI Taxonomy" id="48799"/>
    <lineage>
        <taxon>Eukaryota</taxon>
        <taxon>Metazoa</taxon>
        <taxon>Ecdysozoa</taxon>
        <taxon>Nematoda</taxon>
        <taxon>Chromadorea</taxon>
        <taxon>Rhabditida</taxon>
        <taxon>Spirurina</taxon>
        <taxon>Spiruromorpha</taxon>
        <taxon>Filarioidea</taxon>
        <taxon>Setariidae</taxon>
        <taxon>Setaria</taxon>
    </lineage>
</organism>
<feature type="chain" id="PRO_5036696953" evidence="1">
    <location>
        <begin position="21"/>
        <end position="55"/>
    </location>
</feature>
<dbReference type="AlphaFoldDB" id="A0A915Q6X4"/>